<reference evidence="1 2" key="1">
    <citation type="submission" date="2011-02" db="EMBL/GenBank/DDBJ databases">
        <title>The Genome Sequence of Sphaeroforma arctica JP610.</title>
        <authorList>
            <consortium name="The Broad Institute Genome Sequencing Platform"/>
            <person name="Russ C."/>
            <person name="Cuomo C."/>
            <person name="Young S.K."/>
            <person name="Zeng Q."/>
            <person name="Gargeya S."/>
            <person name="Alvarado L."/>
            <person name="Berlin A."/>
            <person name="Chapman S.B."/>
            <person name="Chen Z."/>
            <person name="Freedman E."/>
            <person name="Gellesch M."/>
            <person name="Goldberg J."/>
            <person name="Griggs A."/>
            <person name="Gujja S."/>
            <person name="Heilman E."/>
            <person name="Heiman D."/>
            <person name="Howarth C."/>
            <person name="Mehta T."/>
            <person name="Neiman D."/>
            <person name="Pearson M."/>
            <person name="Roberts A."/>
            <person name="Saif S."/>
            <person name="Shea T."/>
            <person name="Shenoy N."/>
            <person name="Sisk P."/>
            <person name="Stolte C."/>
            <person name="Sykes S."/>
            <person name="White J."/>
            <person name="Yandava C."/>
            <person name="Burger G."/>
            <person name="Gray M.W."/>
            <person name="Holland P.W.H."/>
            <person name="King N."/>
            <person name="Lang F.B.F."/>
            <person name="Roger A.J."/>
            <person name="Ruiz-Trillo I."/>
            <person name="Haas B."/>
            <person name="Nusbaum C."/>
            <person name="Birren B."/>
        </authorList>
    </citation>
    <scope>NUCLEOTIDE SEQUENCE [LARGE SCALE GENOMIC DNA]</scope>
    <source>
        <strain evidence="1 2">JP610</strain>
    </source>
</reference>
<dbReference type="AlphaFoldDB" id="A0A0L0FHK3"/>
<dbReference type="Proteomes" id="UP000054560">
    <property type="component" value="Unassembled WGS sequence"/>
</dbReference>
<accession>A0A0L0FHK3</accession>
<keyword evidence="2" id="KW-1185">Reference proteome</keyword>
<gene>
    <name evidence="1" type="ORF">SARC_11240</name>
</gene>
<evidence type="ECO:0000313" key="2">
    <source>
        <dbReference type="Proteomes" id="UP000054560"/>
    </source>
</evidence>
<proteinExistence type="predicted"/>
<dbReference type="GeneID" id="25911744"/>
<organism evidence="1 2">
    <name type="scientific">Sphaeroforma arctica JP610</name>
    <dbReference type="NCBI Taxonomy" id="667725"/>
    <lineage>
        <taxon>Eukaryota</taxon>
        <taxon>Ichthyosporea</taxon>
        <taxon>Ichthyophonida</taxon>
        <taxon>Sphaeroforma</taxon>
    </lineage>
</organism>
<protein>
    <submittedName>
        <fullName evidence="1">Uncharacterized protein</fullName>
    </submittedName>
</protein>
<sequence>MEMVEPPLLRQLVAMAPAVGGRTLQWMQLDFPIDASAVSDVHLSDPDLSDSVVVDGLGTWLNLDFDEYTPPDLNKTLSGNYVPQGTCKISPLDSKLYCFARVFESTPTSNTGCCADTMRSFDKVTGEQDSIDMKTSVQVALKADGIAGWETAYPSHTFDLMEKDGKMYALSVVRFNSTYMLDCSSDAIVAVGLNDGYNASVLKSGNGLQSLVMYRDIGTFDDNATTTKIQFVQTEDIEFDRAMVNTTQNEQWHENGIESFVTANGAHLLAFTHRWMAEVVVISNPWFTAGDTEILQRFGTPGIFDKNGTQIGIHFFGVDAVNDGPFYSGLHNVFYHRYADGRETLTTLVNQQGKTGKSAVYEFGLNSTQSSATTTFPTSYSRTNLPYHANAMGGGRPLGDGVFIAASGMSTDFESPTGTHLPGGFAIVAADCHCTGDQCSSTHTNNAGEYAMWAYTANTSPVAAFYDPFIFIEV</sequence>
<name>A0A0L0FHK3_9EUKA</name>
<evidence type="ECO:0000313" key="1">
    <source>
        <dbReference type="EMBL" id="KNC76254.1"/>
    </source>
</evidence>
<dbReference type="EMBL" id="KQ243181">
    <property type="protein sequence ID" value="KNC76254.1"/>
    <property type="molecule type" value="Genomic_DNA"/>
</dbReference>
<dbReference type="RefSeq" id="XP_014150156.1">
    <property type="nucleotide sequence ID" value="XM_014294681.1"/>
</dbReference>